<sequence length="427" mass="46974">MINSLVRLRYFAIALILTTMVLPVFPAKADQIFAYSDDLSSNFNLDMIQTGVKFIGGKAYTADDSVSSAITSDIIANPSKAIISARLDVSNNIPSNARVIYYLSNNNGQRWMQINPGYTYLFDSVGNQLRWKAAITRDSLMVGSASIDSVSLTYTVSDTLTVNQNNIYNNSAYGGINGLGSGGDLNTFVCNALSRIGLGCGTVPPATYVQSTQTVFPVSATAITANSNNASNASSGSGNNSGLTATIYNAGTKNTNGNGSGVILVRIPKHEEIYEIIGGKKHLIPTQDIFYDYGFTDSMIQPITQQQLDRYSRVKVIQVAGDKKKNYYLTEGNMIRLIPHKTVSESYGDREEDIVIISKKEFNYYPQNQFVFLENPLNRDVFQVLQGKTKRYITPQAVKRMKIDSEQIAPINQIELATYKTEKPIIL</sequence>
<evidence type="ECO:0000313" key="2">
    <source>
        <dbReference type="Proteomes" id="UP000176893"/>
    </source>
</evidence>
<gene>
    <name evidence="1" type="ORF">A2649_00490</name>
</gene>
<dbReference type="EMBL" id="MGJB01000014">
    <property type="protein sequence ID" value="OGM98546.1"/>
    <property type="molecule type" value="Genomic_DNA"/>
</dbReference>
<name>A0A1F8ECF6_9BACT</name>
<protein>
    <submittedName>
        <fullName evidence="1">Uncharacterized protein</fullName>
    </submittedName>
</protein>
<evidence type="ECO:0000313" key="1">
    <source>
        <dbReference type="EMBL" id="OGM98546.1"/>
    </source>
</evidence>
<accession>A0A1F8ECF6</accession>
<dbReference type="AlphaFoldDB" id="A0A1F8ECF6"/>
<dbReference type="STRING" id="1802661.A2649_00490"/>
<dbReference type="Proteomes" id="UP000176893">
    <property type="component" value="Unassembled WGS sequence"/>
</dbReference>
<reference evidence="1 2" key="1">
    <citation type="journal article" date="2016" name="Nat. Commun.">
        <title>Thousands of microbial genomes shed light on interconnected biogeochemical processes in an aquifer system.</title>
        <authorList>
            <person name="Anantharaman K."/>
            <person name="Brown C.T."/>
            <person name="Hug L.A."/>
            <person name="Sharon I."/>
            <person name="Castelle C.J."/>
            <person name="Probst A.J."/>
            <person name="Thomas B.C."/>
            <person name="Singh A."/>
            <person name="Wilkins M.J."/>
            <person name="Karaoz U."/>
            <person name="Brodie E.L."/>
            <person name="Williams K.H."/>
            <person name="Hubbard S.S."/>
            <person name="Banfield J.F."/>
        </authorList>
    </citation>
    <scope>NUCLEOTIDE SEQUENCE [LARGE SCALE GENOMIC DNA]</scope>
</reference>
<organism evidence="1 2">
    <name type="scientific">Candidatus Yanofskybacteria bacterium RIFCSPHIGHO2_01_FULL_41_26</name>
    <dbReference type="NCBI Taxonomy" id="1802661"/>
    <lineage>
        <taxon>Bacteria</taxon>
        <taxon>Candidatus Yanofskyibacteriota</taxon>
    </lineage>
</organism>
<comment type="caution">
    <text evidence="1">The sequence shown here is derived from an EMBL/GenBank/DDBJ whole genome shotgun (WGS) entry which is preliminary data.</text>
</comment>
<proteinExistence type="predicted"/>